<accession>A0A915CWS2</accession>
<sequence>MVVSSNRVNSPGSAKLMESAISLLRLIIRSQMDKLNVSSISSSETSTSFRRREGSSSQLKHSSLELFLGRRLRTPLSLLRPSLPDYSSSPSVVPRPSSAPFVAGQDVYARSYSQGAPKWVAATIQGRIGSVLYSVRMNGHLHQRHVSQIRRREIPASSASSQPLDQGLILEEPETQLLVRAVSVSPPPPIQYRMSLLLATKVNTPFPDCLVFVSRKSCSFIHAAPLRSPAKAKTFPGVGSEEERLRIRRIWFFALKRKGDVIFPRKHIICLNENNVFCIAIRI</sequence>
<keyword evidence="1" id="KW-1185">Reference proteome</keyword>
<evidence type="ECO:0000313" key="1">
    <source>
        <dbReference type="Proteomes" id="UP000887574"/>
    </source>
</evidence>
<evidence type="ECO:0000313" key="2">
    <source>
        <dbReference type="WBParaSite" id="jg13165"/>
    </source>
</evidence>
<dbReference type="AlphaFoldDB" id="A0A915CWS2"/>
<proteinExistence type="predicted"/>
<protein>
    <submittedName>
        <fullName evidence="2">Uncharacterized protein</fullName>
    </submittedName>
</protein>
<reference evidence="2" key="1">
    <citation type="submission" date="2022-11" db="UniProtKB">
        <authorList>
            <consortium name="WormBaseParasite"/>
        </authorList>
    </citation>
    <scope>IDENTIFICATION</scope>
</reference>
<dbReference type="Proteomes" id="UP000887574">
    <property type="component" value="Unplaced"/>
</dbReference>
<name>A0A915CWS2_9BILA</name>
<dbReference type="WBParaSite" id="jg13165">
    <property type="protein sequence ID" value="jg13165"/>
    <property type="gene ID" value="jg13165"/>
</dbReference>
<organism evidence="1 2">
    <name type="scientific">Ditylenchus dipsaci</name>
    <dbReference type="NCBI Taxonomy" id="166011"/>
    <lineage>
        <taxon>Eukaryota</taxon>
        <taxon>Metazoa</taxon>
        <taxon>Ecdysozoa</taxon>
        <taxon>Nematoda</taxon>
        <taxon>Chromadorea</taxon>
        <taxon>Rhabditida</taxon>
        <taxon>Tylenchina</taxon>
        <taxon>Tylenchomorpha</taxon>
        <taxon>Sphaerularioidea</taxon>
        <taxon>Anguinidae</taxon>
        <taxon>Anguininae</taxon>
        <taxon>Ditylenchus</taxon>
    </lineage>
</organism>